<dbReference type="InterPro" id="IPR003607">
    <property type="entry name" value="HD/PDEase_dom"/>
</dbReference>
<dbReference type="InterPro" id="IPR048430">
    <property type="entry name" value="MASE9"/>
</dbReference>
<dbReference type="PROSITE" id="PS51832">
    <property type="entry name" value="HD_GYP"/>
    <property type="match status" value="1"/>
</dbReference>
<organism evidence="4">
    <name type="scientific">marine sediment metagenome</name>
    <dbReference type="NCBI Taxonomy" id="412755"/>
    <lineage>
        <taxon>unclassified sequences</taxon>
        <taxon>metagenomes</taxon>
        <taxon>ecological metagenomes</taxon>
    </lineage>
</organism>
<gene>
    <name evidence="4" type="ORF">LCGC14_1005090</name>
</gene>
<feature type="transmembrane region" description="Helical" evidence="1">
    <location>
        <begin position="153"/>
        <end position="177"/>
    </location>
</feature>
<dbReference type="InterPro" id="IPR037522">
    <property type="entry name" value="HD_GYP_dom"/>
</dbReference>
<sequence>MKNSENKRQSVKIKTRFYIGSLFLAWLAFFIAVRANYQFSGWTIVIFWGALQFTLESLHIKLKKGATSSLNFTALFSAILLFGPFTAGTVALFAGVTWRELRNFKDSNPIKWVFNSVQYSISAMLSALTYIGLGGLVFSVAKSGFTLANFPSQILPLLIAIFVFYLTNTFFVSLAISLNDNISVKDIWKISFSWGDLNYLGLGFLGIIFAQVYFFEPVGLILIIGPLAIARQAFSRFMKLEDAYSSTIAALIKAIEAKDPYTRGHSERVSQLSIDISRALKLPEDQVESLGRIAALHDIGKIGVPKRILTKTEKLTDEEFSQIKEHPRIGARILKDVGFLKNLIPAVYYHHEKMDGSGYSSGLAGNNIPVFARIISIADSYDAMTSNRAYRKSLPKKEVIDQLIEHSGTQFDGNIVNALLGVIGENAPDVKEQRVFSRNNLKVRLDKNPV</sequence>
<accession>A0A0F9R7Z5</accession>
<dbReference type="SMART" id="SM00471">
    <property type="entry name" value="HDc"/>
    <property type="match status" value="1"/>
</dbReference>
<dbReference type="SUPFAM" id="SSF109604">
    <property type="entry name" value="HD-domain/PDEase-like"/>
    <property type="match status" value="1"/>
</dbReference>
<keyword evidence="1" id="KW-1133">Transmembrane helix</keyword>
<dbReference type="Pfam" id="PF20972">
    <property type="entry name" value="MASE9"/>
    <property type="match status" value="1"/>
</dbReference>
<dbReference type="PANTHER" id="PTHR43155:SF2">
    <property type="entry name" value="CYCLIC DI-GMP PHOSPHODIESTERASE PA4108"/>
    <property type="match status" value="1"/>
</dbReference>
<dbReference type="CDD" id="cd00077">
    <property type="entry name" value="HDc"/>
    <property type="match status" value="1"/>
</dbReference>
<feature type="transmembrane region" description="Helical" evidence="1">
    <location>
        <begin position="70"/>
        <end position="98"/>
    </location>
</feature>
<feature type="transmembrane region" description="Helical" evidence="1">
    <location>
        <begin position="118"/>
        <end position="141"/>
    </location>
</feature>
<reference evidence="4" key="1">
    <citation type="journal article" date="2015" name="Nature">
        <title>Complex archaea that bridge the gap between prokaryotes and eukaryotes.</title>
        <authorList>
            <person name="Spang A."/>
            <person name="Saw J.H."/>
            <person name="Jorgensen S.L."/>
            <person name="Zaremba-Niedzwiedzka K."/>
            <person name="Martijn J."/>
            <person name="Lind A.E."/>
            <person name="van Eijk R."/>
            <person name="Schleper C."/>
            <person name="Guy L."/>
            <person name="Ettema T.J."/>
        </authorList>
    </citation>
    <scope>NUCLEOTIDE SEQUENCE</scope>
</reference>
<feature type="transmembrane region" description="Helical" evidence="1">
    <location>
        <begin position="39"/>
        <end position="58"/>
    </location>
</feature>
<keyword evidence="1" id="KW-0472">Membrane</keyword>
<dbReference type="Pfam" id="PF13487">
    <property type="entry name" value="HD_5"/>
    <property type="match status" value="1"/>
</dbReference>
<evidence type="ECO:0000256" key="1">
    <source>
        <dbReference type="SAM" id="Phobius"/>
    </source>
</evidence>
<comment type="caution">
    <text evidence="4">The sequence shown here is derived from an EMBL/GenBank/DDBJ whole genome shotgun (WGS) entry which is preliminary data.</text>
</comment>
<dbReference type="PROSITE" id="PS51831">
    <property type="entry name" value="HD"/>
    <property type="match status" value="1"/>
</dbReference>
<feature type="transmembrane region" description="Helical" evidence="1">
    <location>
        <begin position="15"/>
        <end position="33"/>
    </location>
</feature>
<feature type="domain" description="HD" evidence="2">
    <location>
        <begin position="262"/>
        <end position="384"/>
    </location>
</feature>
<dbReference type="InterPro" id="IPR006674">
    <property type="entry name" value="HD_domain"/>
</dbReference>
<evidence type="ECO:0000313" key="4">
    <source>
        <dbReference type="EMBL" id="KKN13558.1"/>
    </source>
</evidence>
<protein>
    <submittedName>
        <fullName evidence="4">Uncharacterized protein</fullName>
    </submittedName>
</protein>
<feature type="transmembrane region" description="Helical" evidence="1">
    <location>
        <begin position="197"/>
        <end position="230"/>
    </location>
</feature>
<dbReference type="PANTHER" id="PTHR43155">
    <property type="entry name" value="CYCLIC DI-GMP PHOSPHODIESTERASE PA4108-RELATED"/>
    <property type="match status" value="1"/>
</dbReference>
<keyword evidence="1" id="KW-0812">Transmembrane</keyword>
<dbReference type="EMBL" id="LAZR01003910">
    <property type="protein sequence ID" value="KKN13558.1"/>
    <property type="molecule type" value="Genomic_DNA"/>
</dbReference>
<name>A0A0F9R7Z5_9ZZZZ</name>
<evidence type="ECO:0000259" key="2">
    <source>
        <dbReference type="PROSITE" id="PS51831"/>
    </source>
</evidence>
<evidence type="ECO:0000259" key="3">
    <source>
        <dbReference type="PROSITE" id="PS51832"/>
    </source>
</evidence>
<feature type="domain" description="HD-GYP" evidence="3">
    <location>
        <begin position="240"/>
        <end position="435"/>
    </location>
</feature>
<dbReference type="AlphaFoldDB" id="A0A0F9R7Z5"/>
<dbReference type="Gene3D" id="1.10.3210.10">
    <property type="entry name" value="Hypothetical protein af1432"/>
    <property type="match status" value="1"/>
</dbReference>
<proteinExistence type="predicted"/>